<dbReference type="Proteomes" id="UP000094527">
    <property type="component" value="Unassembled WGS sequence"/>
</dbReference>
<accession>A0A1D2NET8</accession>
<dbReference type="PANTHER" id="PTHR12236:SF18">
    <property type="entry name" value="CUTICULAR PROTEIN 66D"/>
    <property type="match status" value="1"/>
</dbReference>
<dbReference type="GO" id="GO:0031012">
    <property type="term" value="C:extracellular matrix"/>
    <property type="evidence" value="ECO:0007669"/>
    <property type="project" value="TreeGrafter"/>
</dbReference>
<proteinExistence type="predicted"/>
<dbReference type="PROSITE" id="PS51155">
    <property type="entry name" value="CHIT_BIND_RR_2"/>
    <property type="match status" value="1"/>
</dbReference>
<evidence type="ECO:0000313" key="4">
    <source>
        <dbReference type="Proteomes" id="UP000094527"/>
    </source>
</evidence>
<dbReference type="OrthoDB" id="8194276at2759"/>
<dbReference type="STRING" id="48709.A0A1D2NET8"/>
<dbReference type="InterPro" id="IPR051217">
    <property type="entry name" value="Insect_Cuticle_Struc_Prot"/>
</dbReference>
<reference evidence="3 4" key="1">
    <citation type="journal article" date="2016" name="Genome Biol. Evol.">
        <title>Gene Family Evolution Reflects Adaptation to Soil Environmental Stressors in the Genome of the Collembolan Orchesella cincta.</title>
        <authorList>
            <person name="Faddeeva-Vakhrusheva A."/>
            <person name="Derks M.F."/>
            <person name="Anvar S.Y."/>
            <person name="Agamennone V."/>
            <person name="Suring W."/>
            <person name="Smit S."/>
            <person name="van Straalen N.M."/>
            <person name="Roelofs D."/>
        </authorList>
    </citation>
    <scope>NUCLEOTIDE SEQUENCE [LARGE SCALE GENOMIC DNA]</scope>
    <source>
        <tissue evidence="3">Mixed pool</tissue>
    </source>
</reference>
<protein>
    <submittedName>
        <fullName evidence="3">Cuticle protein</fullName>
    </submittedName>
</protein>
<dbReference type="EMBL" id="LJIJ01000064">
    <property type="protein sequence ID" value="ODN03780.1"/>
    <property type="molecule type" value="Genomic_DNA"/>
</dbReference>
<comment type="caution">
    <text evidence="3">The sequence shown here is derived from an EMBL/GenBank/DDBJ whole genome shotgun (WGS) entry which is preliminary data.</text>
</comment>
<dbReference type="AlphaFoldDB" id="A0A1D2NET8"/>
<evidence type="ECO:0000256" key="1">
    <source>
        <dbReference type="ARBA" id="ARBA00022460"/>
    </source>
</evidence>
<evidence type="ECO:0000256" key="2">
    <source>
        <dbReference type="PROSITE-ProRule" id="PRU00497"/>
    </source>
</evidence>
<keyword evidence="4" id="KW-1185">Reference proteome</keyword>
<dbReference type="OMA" id="PVDHIKV"/>
<gene>
    <name evidence="3" type="ORF">Ocin01_02931</name>
</gene>
<evidence type="ECO:0000313" key="3">
    <source>
        <dbReference type="EMBL" id="ODN03780.1"/>
    </source>
</evidence>
<dbReference type="PANTHER" id="PTHR12236">
    <property type="entry name" value="STRUCTURAL CONTITUENT OF CUTICLE"/>
    <property type="match status" value="1"/>
</dbReference>
<sequence>MMNKKNGGQTIKGSYSVVDPDGYVRTVTYTADPKNGFQAKVTREPTDVKIKVVPSPNRSASAST</sequence>
<dbReference type="GO" id="GO:0005615">
    <property type="term" value="C:extracellular space"/>
    <property type="evidence" value="ECO:0007669"/>
    <property type="project" value="TreeGrafter"/>
</dbReference>
<dbReference type="PROSITE" id="PS00233">
    <property type="entry name" value="CHIT_BIND_RR_1"/>
    <property type="match status" value="1"/>
</dbReference>
<organism evidence="3 4">
    <name type="scientific">Orchesella cincta</name>
    <name type="common">Springtail</name>
    <name type="synonym">Podura cincta</name>
    <dbReference type="NCBI Taxonomy" id="48709"/>
    <lineage>
        <taxon>Eukaryota</taxon>
        <taxon>Metazoa</taxon>
        <taxon>Ecdysozoa</taxon>
        <taxon>Arthropoda</taxon>
        <taxon>Hexapoda</taxon>
        <taxon>Collembola</taxon>
        <taxon>Entomobryomorpha</taxon>
        <taxon>Entomobryoidea</taxon>
        <taxon>Orchesellidae</taxon>
        <taxon>Orchesellinae</taxon>
        <taxon>Orchesella</taxon>
    </lineage>
</organism>
<dbReference type="GO" id="GO:0042302">
    <property type="term" value="F:structural constituent of cuticle"/>
    <property type="evidence" value="ECO:0007669"/>
    <property type="project" value="UniProtKB-UniRule"/>
</dbReference>
<keyword evidence="1 2" id="KW-0193">Cuticle</keyword>
<dbReference type="InterPro" id="IPR031311">
    <property type="entry name" value="CHIT_BIND_RR_consensus"/>
</dbReference>
<dbReference type="PRINTS" id="PR00947">
    <property type="entry name" value="CUTICLE"/>
</dbReference>
<dbReference type="InterPro" id="IPR000618">
    <property type="entry name" value="Insect_cuticle"/>
</dbReference>
<dbReference type="Pfam" id="PF00379">
    <property type="entry name" value="Chitin_bind_4"/>
    <property type="match status" value="1"/>
</dbReference>
<name>A0A1D2NET8_ORCCI</name>